<dbReference type="Proteomes" id="UP000005239">
    <property type="component" value="Unassembled WGS sequence"/>
</dbReference>
<reference evidence="1" key="2">
    <citation type="submission" date="2022-06" db="UniProtKB">
        <authorList>
            <consortium name="EnsemblMetazoa"/>
        </authorList>
    </citation>
    <scope>IDENTIFICATION</scope>
    <source>
        <strain evidence="1">PS312</strain>
    </source>
</reference>
<organism evidence="1 2">
    <name type="scientific">Pristionchus pacificus</name>
    <name type="common">Parasitic nematode worm</name>
    <dbReference type="NCBI Taxonomy" id="54126"/>
    <lineage>
        <taxon>Eukaryota</taxon>
        <taxon>Metazoa</taxon>
        <taxon>Ecdysozoa</taxon>
        <taxon>Nematoda</taxon>
        <taxon>Chromadorea</taxon>
        <taxon>Rhabditida</taxon>
        <taxon>Rhabditina</taxon>
        <taxon>Diplogasteromorpha</taxon>
        <taxon>Diplogasteroidea</taxon>
        <taxon>Neodiplogasteridae</taxon>
        <taxon>Pristionchus</taxon>
    </lineage>
</organism>
<reference evidence="2" key="1">
    <citation type="journal article" date="2008" name="Nat. Genet.">
        <title>The Pristionchus pacificus genome provides a unique perspective on nematode lifestyle and parasitism.</title>
        <authorList>
            <person name="Dieterich C."/>
            <person name="Clifton S.W."/>
            <person name="Schuster L.N."/>
            <person name="Chinwalla A."/>
            <person name="Delehaunty K."/>
            <person name="Dinkelacker I."/>
            <person name="Fulton L."/>
            <person name="Fulton R."/>
            <person name="Godfrey J."/>
            <person name="Minx P."/>
            <person name="Mitreva M."/>
            <person name="Roeseler W."/>
            <person name="Tian H."/>
            <person name="Witte H."/>
            <person name="Yang S.P."/>
            <person name="Wilson R.K."/>
            <person name="Sommer R.J."/>
        </authorList>
    </citation>
    <scope>NUCLEOTIDE SEQUENCE [LARGE SCALE GENOMIC DNA]</scope>
    <source>
        <strain evidence="2">PS312</strain>
    </source>
</reference>
<accession>A0A454Y588</accession>
<sequence length="96" mass="10634">MARFVLILILLIGAASAWNYRTGYDSHPGNIKGVWVKRSEKELPAPPVRSRAPGLSYIHKRSDDTSSESGEHTLYAVLPLPIVTGNDKMVIYPDLD</sequence>
<protein>
    <submittedName>
        <fullName evidence="1">Uncharacterized protein</fullName>
    </submittedName>
</protein>
<gene>
    <name evidence="1" type="primary">WBGene00278590</name>
</gene>
<proteinExistence type="predicted"/>
<name>A0A454Y588_PRIPA</name>
<dbReference type="EnsemblMetazoa" id="PPA40221.1">
    <property type="protein sequence ID" value="PPA40221.1"/>
    <property type="gene ID" value="WBGene00278590"/>
</dbReference>
<evidence type="ECO:0000313" key="2">
    <source>
        <dbReference type="Proteomes" id="UP000005239"/>
    </source>
</evidence>
<evidence type="ECO:0000313" key="1">
    <source>
        <dbReference type="EnsemblMetazoa" id="PPA40221.1"/>
    </source>
</evidence>
<keyword evidence="2" id="KW-1185">Reference proteome</keyword>
<accession>A0A8R1YYC4</accession>
<dbReference type="AlphaFoldDB" id="A0A454Y588"/>